<accession>A0ABU6YCW8</accession>
<evidence type="ECO:0000313" key="1">
    <source>
        <dbReference type="EMBL" id="MED6207804.1"/>
    </source>
</evidence>
<dbReference type="EMBL" id="JASCZI010241860">
    <property type="protein sequence ID" value="MED6207804.1"/>
    <property type="molecule type" value="Genomic_DNA"/>
</dbReference>
<dbReference type="Proteomes" id="UP001341840">
    <property type="component" value="Unassembled WGS sequence"/>
</dbReference>
<proteinExistence type="predicted"/>
<organism evidence="1 2">
    <name type="scientific">Stylosanthes scabra</name>
    <dbReference type="NCBI Taxonomy" id="79078"/>
    <lineage>
        <taxon>Eukaryota</taxon>
        <taxon>Viridiplantae</taxon>
        <taxon>Streptophyta</taxon>
        <taxon>Embryophyta</taxon>
        <taxon>Tracheophyta</taxon>
        <taxon>Spermatophyta</taxon>
        <taxon>Magnoliopsida</taxon>
        <taxon>eudicotyledons</taxon>
        <taxon>Gunneridae</taxon>
        <taxon>Pentapetalae</taxon>
        <taxon>rosids</taxon>
        <taxon>fabids</taxon>
        <taxon>Fabales</taxon>
        <taxon>Fabaceae</taxon>
        <taxon>Papilionoideae</taxon>
        <taxon>50 kb inversion clade</taxon>
        <taxon>dalbergioids sensu lato</taxon>
        <taxon>Dalbergieae</taxon>
        <taxon>Pterocarpus clade</taxon>
        <taxon>Stylosanthes</taxon>
    </lineage>
</organism>
<gene>
    <name evidence="1" type="ORF">PIB30_039088</name>
</gene>
<evidence type="ECO:0000313" key="2">
    <source>
        <dbReference type="Proteomes" id="UP001341840"/>
    </source>
</evidence>
<reference evidence="1 2" key="1">
    <citation type="journal article" date="2023" name="Plants (Basel)">
        <title>Bridging the Gap: Combining Genomics and Transcriptomics Approaches to Understand Stylosanthes scabra, an Orphan Legume from the Brazilian Caatinga.</title>
        <authorList>
            <person name="Ferreira-Neto J.R.C."/>
            <person name="da Silva M.D."/>
            <person name="Binneck E."/>
            <person name="de Melo N.F."/>
            <person name="da Silva R.H."/>
            <person name="de Melo A.L.T.M."/>
            <person name="Pandolfi V."/>
            <person name="Bustamante F.O."/>
            <person name="Brasileiro-Vidal A.C."/>
            <person name="Benko-Iseppon A.M."/>
        </authorList>
    </citation>
    <scope>NUCLEOTIDE SEQUENCE [LARGE SCALE GENOMIC DNA]</scope>
    <source>
        <tissue evidence="1">Leaves</tissue>
    </source>
</reference>
<comment type="caution">
    <text evidence="1">The sequence shown here is derived from an EMBL/GenBank/DDBJ whole genome shotgun (WGS) entry which is preliminary data.</text>
</comment>
<protein>
    <submittedName>
        <fullName evidence="1">Uncharacterized protein</fullName>
    </submittedName>
</protein>
<name>A0ABU6YCW8_9FABA</name>
<keyword evidence="2" id="KW-1185">Reference proteome</keyword>
<sequence>KGNIDTPRSGHSPRIYASGSPLCSKRAKWVSLRDRTISLFSAHLNGDFMTIQSSRKPWLKENNEALAHKGIVSVEEKIRAYAFTNKRNI</sequence>
<feature type="non-terminal residue" evidence="1">
    <location>
        <position position="1"/>
    </location>
</feature>